<gene>
    <name evidence="2" type="ORF">B0J11DRAFT_599189</name>
</gene>
<dbReference type="EMBL" id="JAGMWT010000026">
    <property type="protein sequence ID" value="KAH7110888.1"/>
    <property type="molecule type" value="Genomic_DNA"/>
</dbReference>
<dbReference type="PANTHER" id="PTHR37015">
    <property type="entry name" value="REVERSE TRANSCRIPTASE DOMAIN-CONTAINING PROTEIN"/>
    <property type="match status" value="1"/>
</dbReference>
<dbReference type="CDD" id="cd01709">
    <property type="entry name" value="RT_like_1"/>
    <property type="match status" value="1"/>
</dbReference>
<dbReference type="Proteomes" id="UP000700596">
    <property type="component" value="Unassembled WGS sequence"/>
</dbReference>
<dbReference type="OrthoDB" id="74545at2759"/>
<organism evidence="2 3">
    <name type="scientific">Dendryphion nanum</name>
    <dbReference type="NCBI Taxonomy" id="256645"/>
    <lineage>
        <taxon>Eukaryota</taxon>
        <taxon>Fungi</taxon>
        <taxon>Dikarya</taxon>
        <taxon>Ascomycota</taxon>
        <taxon>Pezizomycotina</taxon>
        <taxon>Dothideomycetes</taxon>
        <taxon>Pleosporomycetidae</taxon>
        <taxon>Pleosporales</taxon>
        <taxon>Torulaceae</taxon>
        <taxon>Dendryphion</taxon>
    </lineage>
</organism>
<feature type="coiled-coil region" evidence="1">
    <location>
        <begin position="197"/>
        <end position="224"/>
    </location>
</feature>
<keyword evidence="3" id="KW-1185">Reference proteome</keyword>
<evidence type="ECO:0008006" key="4">
    <source>
        <dbReference type="Google" id="ProtNLM"/>
    </source>
</evidence>
<dbReference type="AlphaFoldDB" id="A0A9P9D1I1"/>
<name>A0A9P9D1I1_9PLEO</name>
<evidence type="ECO:0000313" key="3">
    <source>
        <dbReference type="Proteomes" id="UP000700596"/>
    </source>
</evidence>
<keyword evidence="1" id="KW-0175">Coiled coil</keyword>
<protein>
    <recommendedName>
        <fullName evidence="4">Reverse transcriptase</fullName>
    </recommendedName>
</protein>
<accession>A0A9P9D1I1</accession>
<reference evidence="2" key="1">
    <citation type="journal article" date="2021" name="Nat. Commun.">
        <title>Genetic determinants of endophytism in the Arabidopsis root mycobiome.</title>
        <authorList>
            <person name="Mesny F."/>
            <person name="Miyauchi S."/>
            <person name="Thiergart T."/>
            <person name="Pickel B."/>
            <person name="Atanasova L."/>
            <person name="Karlsson M."/>
            <person name="Huettel B."/>
            <person name="Barry K.W."/>
            <person name="Haridas S."/>
            <person name="Chen C."/>
            <person name="Bauer D."/>
            <person name="Andreopoulos W."/>
            <person name="Pangilinan J."/>
            <person name="LaButti K."/>
            <person name="Riley R."/>
            <person name="Lipzen A."/>
            <person name="Clum A."/>
            <person name="Drula E."/>
            <person name="Henrissat B."/>
            <person name="Kohler A."/>
            <person name="Grigoriev I.V."/>
            <person name="Martin F.M."/>
            <person name="Hacquard S."/>
        </authorList>
    </citation>
    <scope>NUCLEOTIDE SEQUENCE</scope>
    <source>
        <strain evidence="2">MPI-CAGE-CH-0243</strain>
    </source>
</reference>
<sequence>MASSGSVFSHTLQTITATKLEELAKQRNAFEDQYGNAVTAANAESDPLKRLSVVVDGAKIAFDIKTAPSKDKTRPGRVIVGGTSKSDIERDLRNMDRFLEQARHDPSISPKVVEDWEKSILQYFAVHSSKLQYADLYGKLVTEWLSVDQMAPQDDDVEMNESFEELPGVKKLEARVEWEKSVFEAADVDKNAVTAYLQRLFNATKTARNALNALRAQVAAFENQITEPIQFGSTSLEWVITDLLNSDLLSNDKRETLKDFLGNAVILNEIADVLNMRIAALSRWTWGEHVPLEQRRKLNGSYSVHMHEDLLQAIFLQYIGVRWSVFLKRTLREFGKAASEPAQSTIPKGDLKRRFYYLGKPGVSESPSLRNKRAKTHDKRYSLYQLFDFESQQIKGQEGEEEAEFAEFAADHGGRPKRKRAKRMAQTQGRTMALTLGSRDRERVYPRSAMRARDALVLSEEAYEEEPIDYSDEGNLEEEESDCTGGPELEKKPIEAKQDLLHLLSTEIVVNRKLHGELTCIHATFESWNPLLPHETILSVFEFFGVSRKWLTFFKVFLEAPLKFIDDNGSEPRLRRRGTPGSHALSDLFGEVVLFCLDSAVKRDTGGGLLYRLYDDIWFWSHDYEKCVQAWSTIVDFSDTIGAEFHGSKLGSVRITNDPSNATIDDRLPKGDIRWGFLYLDPTTGRFQIDQKMVDAHISDLRTQLATKSDSIISYIRAWNTYAATFFTSNFGRAANCFGRAHVDMMLATHRRIQSAIFPGSSVAQFLKDTITARFGVSHIPDGFLYFPIELGGLALQSPFIPLLQIRDSVCENPDDILDSFLEAEQDAYVAAKRAFENGHTEALRVGPIGDPKWTPTDSADVFFPFEEFIRHRETLRNPGEKRLVVSYRELLQRPVEESVGGPVEITNALARLGGRSDLRSITGYWSEMEGYWKWVAVLYGGEMVERFGGFGVVEKGWLPMGIVDIQGGRRGTWKG</sequence>
<comment type="caution">
    <text evidence="2">The sequence shown here is derived from an EMBL/GenBank/DDBJ whole genome shotgun (WGS) entry which is preliminary data.</text>
</comment>
<dbReference type="PANTHER" id="PTHR37015:SF2">
    <property type="entry name" value="REVERSE TRANSCRIPTASE DOMAIN-CONTAINING PROTEIN"/>
    <property type="match status" value="1"/>
</dbReference>
<proteinExistence type="predicted"/>
<evidence type="ECO:0000256" key="1">
    <source>
        <dbReference type="SAM" id="Coils"/>
    </source>
</evidence>
<evidence type="ECO:0000313" key="2">
    <source>
        <dbReference type="EMBL" id="KAH7110888.1"/>
    </source>
</evidence>